<dbReference type="CDD" id="cd14742">
    <property type="entry name" value="PAAR_RHS"/>
    <property type="match status" value="1"/>
</dbReference>
<reference evidence="6 7" key="1">
    <citation type="submission" date="2017-04" db="EMBL/GenBank/DDBJ databases">
        <title>Burkholderia puraquae sp. nov., a novel Burkholderia cepacia complex species from hospital setting samples.</title>
        <authorList>
            <person name="Martina P."/>
            <person name="Leguizamon M."/>
            <person name="Prieto C."/>
            <person name="Sousa S."/>
            <person name="Montanaro P."/>
            <person name="Draghi W."/>
            <person name="Staembler M."/>
            <person name="Bettiol M."/>
            <person name="Figoli C."/>
            <person name="Palau J."/>
            <person name="Alvarez F."/>
            <person name="Benetti S."/>
            <person name="Anchat E."/>
            <person name="Vescina C."/>
            <person name="Ferreras J."/>
            <person name="Lasch P."/>
            <person name="Lagares A."/>
            <person name="Zorreguieta A."/>
            <person name="Yantorno O."/>
            <person name="Bosch A."/>
        </authorList>
    </citation>
    <scope>NUCLEOTIDE SEQUENCE [LARGE SCALE GENOMIC DNA]</scope>
    <source>
        <strain evidence="6 7">CAMPA 1040</strain>
    </source>
</reference>
<feature type="transmembrane region" description="Helical" evidence="2">
    <location>
        <begin position="71"/>
        <end position="93"/>
    </location>
</feature>
<dbReference type="InterPro" id="IPR056823">
    <property type="entry name" value="TEN-like_YD-shell"/>
</dbReference>
<dbReference type="Pfam" id="PF25023">
    <property type="entry name" value="TEN_YD-shell"/>
    <property type="match status" value="2"/>
</dbReference>
<keyword evidence="2" id="KW-0472">Membrane</keyword>
<dbReference type="InterPro" id="IPR050708">
    <property type="entry name" value="T6SS_VgrG/RHS"/>
</dbReference>
<dbReference type="InterPro" id="IPR008727">
    <property type="entry name" value="PAAR_motif"/>
</dbReference>
<gene>
    <name evidence="6" type="ORF">B7G54_29730</name>
    <name evidence="5" type="ORF">LMG29660_05788</name>
</gene>
<dbReference type="InterPro" id="IPR022385">
    <property type="entry name" value="Rhs_assc_core"/>
</dbReference>
<dbReference type="Pfam" id="PF20148">
    <property type="entry name" value="DUF6531"/>
    <property type="match status" value="1"/>
</dbReference>
<evidence type="ECO:0000256" key="2">
    <source>
        <dbReference type="SAM" id="Phobius"/>
    </source>
</evidence>
<keyword evidence="1" id="KW-0677">Repeat</keyword>
<feature type="domain" description="DUF6531" evidence="3">
    <location>
        <begin position="334"/>
        <end position="406"/>
    </location>
</feature>
<name>A0A1X1P9C3_9BURK</name>
<evidence type="ECO:0000313" key="8">
    <source>
        <dbReference type="Proteomes" id="UP000494135"/>
    </source>
</evidence>
<sequence length="1567" mass="172884">MPDTSTHYAEPGGSAEERLQNLQSLEDGEATKVAEQPFYENVNNIMLGGDVGWATASVLDAGITAGASGSAIAGAVAVELAPVAIAIGGAWALDKLGVTDWMSRGFVHLGDELGLTIGRGDPHPACVGDSVAHSMGALGIFGGMLVGVAAGALLAAAVVATVATGGLAGALIVGACMAGGLSLGGALASASQQVGGNCGEIMTGSDDVRFEGRKVARVTDLVKCDQHSSVPQPLVEGSKTIFVNGLPLVRIGHETHCSAKVNTGRDSIWIDRTTGQYGPKTPELSAGEEFWAGLLGGLAGGAVGRVLGKGFKPKSTESAEQRGVKDEQRTCAADPVDVASGEVLEFRTDIAIPGVLPLELRRRYRTRSTDRGLLGARWSDNWSQRLTLESGRLVRFHDGAGLELGFDSPDVALDAINLRDPRYRLVGSRLEPRLLDRETRQLRFFAPLADGQTSRLERIEDLDRNAIDFAYRADGRLSSLAHSDGYRLELIYQGSHREPTRIVLHDANGNMRVLVEYEYCRGMLVEVASFQFGRFRYEYDEHGWMTRWRDSDQTDVHYVYRDDGRVVETGTRQGYYSSRFAYGDRCTKVTDADGEWIYEYDDAGLVTAETDPLGHRTRTDWLLGRVISRTDPLGRSTRYLYDERGQLDAVQNVAGQIISFAYDDAQSLVGVRLPGGGIIQLEYDHLRRLIARTEPDGTKTAYRYGQRGELLRVVQGDRETRLDYDDRLRADEITLPGGARYRRTVDVLGRVLDETDPCGRVTHYDCQDGADNPRGAVRAIRQADGSMVRVYYNSEGLPVEWVDPLGRSARRTYGPFDLLVSTVDTAGHVTRFEYDHATRLTKVINALDETYEYRYDGAGRLVAEIDWGGRTTRYERDAVGRLLATIQPDGEQWRYAYDDQGRVIGVDANDVRLVYGYDERGRLVTAEVQGDMPHVTHFAYDEAGRLIGEDQHGDLLRHAYDADGQRSLRVTPRRETQYAYNPFGALTQVGGLSIQRDDLGREIGMQAGRFVARKEYDVLGRFQKQIAGPEAAFEALRSNPLGALEQLTRHVYAYDGAGRLERVESDFDTLTYRRDERGQVTSAVGLHQPAEHYQYNAVMNLAAHGRQSPIDTHRYARGGLPEQAGHARYKYDARGRAIEKTIEQPGFRPKSWQYAWDGLNRLVKVVTPERKVWAYRYDAFNRRVAKQQIGGVEIVRFLWDGPTLAERWVERRDGTTGQAVTWHIDPGSFTPLAQETDGGLYPILTDQIGLPKVVFDSDGKAVWRPTYSVWGKLFPARRAANDSVCTEIDTTLRFPGQWADDESGLHYNLNRYYDPDSGQYLSSDPIGLQGGFRTQGYVHDPSRYFDPLGLSGCCGEGRIDPTTVEGPFSLLNQELRSVTYKQFVQHVHDTGLTEAFSRPLADVYADVYAVPKALRPEPSNYLTEEFMKAHTEKFLPGAARVDATAAFNKRYRADIEAGLPFGRPDAVFTSPASLINDLHATGNPAVMESTLGFPAGTFDAAGGMTRTYVYNPEEFGLRFARGIEGGANDYWVPGGYTINTKGGAGLPEMVTDQLPSPNVNPNIKVLQ</sequence>
<dbReference type="RefSeq" id="WP_085042274.1">
    <property type="nucleotide sequence ID" value="NZ_CADIKG010000020.1"/>
</dbReference>
<dbReference type="Gene3D" id="2.60.200.60">
    <property type="match status" value="1"/>
</dbReference>
<dbReference type="Gene3D" id="2.180.10.10">
    <property type="entry name" value="RHS repeat-associated core"/>
    <property type="match status" value="2"/>
</dbReference>
<accession>A0A1X1P9C3</accession>
<evidence type="ECO:0000313" key="7">
    <source>
        <dbReference type="Proteomes" id="UP000193146"/>
    </source>
</evidence>
<dbReference type="PANTHER" id="PTHR32305">
    <property type="match status" value="1"/>
</dbReference>
<keyword evidence="2" id="KW-0812">Transmembrane</keyword>
<reference evidence="5 8" key="2">
    <citation type="submission" date="2020-04" db="EMBL/GenBank/DDBJ databases">
        <authorList>
            <person name="De Canck E."/>
        </authorList>
    </citation>
    <scope>NUCLEOTIDE SEQUENCE [LARGE SCALE GENOMIC DNA]</scope>
    <source>
        <strain evidence="5 8">LMG 29660</strain>
    </source>
</reference>
<evidence type="ECO:0000313" key="6">
    <source>
        <dbReference type="EMBL" id="ORT81999.1"/>
    </source>
</evidence>
<keyword evidence="7" id="KW-1185">Reference proteome</keyword>
<dbReference type="Proteomes" id="UP000494135">
    <property type="component" value="Unassembled WGS sequence"/>
</dbReference>
<dbReference type="Pfam" id="PF05488">
    <property type="entry name" value="PAAR_motif"/>
    <property type="match status" value="1"/>
</dbReference>
<evidence type="ECO:0000313" key="5">
    <source>
        <dbReference type="EMBL" id="CAB3767323.1"/>
    </source>
</evidence>
<keyword evidence="2" id="KW-1133">Transmembrane helix</keyword>
<dbReference type="EMBL" id="NBYX01000020">
    <property type="protein sequence ID" value="ORT81999.1"/>
    <property type="molecule type" value="Genomic_DNA"/>
</dbReference>
<dbReference type="PANTHER" id="PTHR32305:SF15">
    <property type="entry name" value="PROTEIN RHSA-RELATED"/>
    <property type="match status" value="1"/>
</dbReference>
<evidence type="ECO:0008006" key="9">
    <source>
        <dbReference type="Google" id="ProtNLM"/>
    </source>
</evidence>
<dbReference type="Pfam" id="PF05593">
    <property type="entry name" value="RHS_repeat"/>
    <property type="match status" value="3"/>
</dbReference>
<organism evidence="6 7">
    <name type="scientific">Burkholderia puraquae</name>
    <dbReference type="NCBI Taxonomy" id="1904757"/>
    <lineage>
        <taxon>Bacteria</taxon>
        <taxon>Pseudomonadati</taxon>
        <taxon>Pseudomonadota</taxon>
        <taxon>Betaproteobacteria</taxon>
        <taxon>Burkholderiales</taxon>
        <taxon>Burkholderiaceae</taxon>
        <taxon>Burkholderia</taxon>
        <taxon>Burkholderia cepacia complex</taxon>
    </lineage>
</organism>
<protein>
    <recommendedName>
        <fullName evidence="9">Type IV secretion protein Rhs</fullName>
    </recommendedName>
</protein>
<dbReference type="InterPro" id="IPR045351">
    <property type="entry name" value="DUF6531"/>
</dbReference>
<dbReference type="OrthoDB" id="5445630at2"/>
<dbReference type="Proteomes" id="UP000193146">
    <property type="component" value="Unassembled WGS sequence"/>
</dbReference>
<dbReference type="InterPro" id="IPR006530">
    <property type="entry name" value="YD"/>
</dbReference>
<evidence type="ECO:0000259" key="3">
    <source>
        <dbReference type="Pfam" id="PF20148"/>
    </source>
</evidence>
<dbReference type="InterPro" id="IPR031325">
    <property type="entry name" value="RHS_repeat"/>
</dbReference>
<dbReference type="NCBIfam" id="TIGR01643">
    <property type="entry name" value="YD_repeat_2x"/>
    <property type="match status" value="7"/>
</dbReference>
<proteinExistence type="predicted"/>
<dbReference type="NCBIfam" id="TIGR03696">
    <property type="entry name" value="Rhs_assc_core"/>
    <property type="match status" value="1"/>
</dbReference>
<dbReference type="EMBL" id="CADIKG010000020">
    <property type="protein sequence ID" value="CAB3767323.1"/>
    <property type="molecule type" value="Genomic_DNA"/>
</dbReference>
<feature type="transmembrane region" description="Helical" evidence="2">
    <location>
        <begin position="137"/>
        <end position="160"/>
    </location>
</feature>
<feature type="domain" description="Teneurin-like YD-shell" evidence="4">
    <location>
        <begin position="975"/>
        <end position="1324"/>
    </location>
</feature>
<evidence type="ECO:0000256" key="1">
    <source>
        <dbReference type="ARBA" id="ARBA00022737"/>
    </source>
</evidence>
<feature type="domain" description="Teneurin-like YD-shell" evidence="4">
    <location>
        <begin position="829"/>
        <end position="970"/>
    </location>
</feature>
<feature type="transmembrane region" description="Helical" evidence="2">
    <location>
        <begin position="167"/>
        <end position="188"/>
    </location>
</feature>
<evidence type="ECO:0000259" key="4">
    <source>
        <dbReference type="Pfam" id="PF25023"/>
    </source>
</evidence>